<organism evidence="1 2">
    <name type="scientific">Sphingobacterium kitahiroshimense</name>
    <dbReference type="NCBI Taxonomy" id="470446"/>
    <lineage>
        <taxon>Bacteria</taxon>
        <taxon>Pseudomonadati</taxon>
        <taxon>Bacteroidota</taxon>
        <taxon>Sphingobacteriia</taxon>
        <taxon>Sphingobacteriales</taxon>
        <taxon>Sphingobacteriaceae</taxon>
        <taxon>Sphingobacterium</taxon>
    </lineage>
</organism>
<dbReference type="EMBL" id="JBDJNQ010000006">
    <property type="protein sequence ID" value="MEN5378215.1"/>
    <property type="molecule type" value="Genomic_DNA"/>
</dbReference>
<name>A0ABV0BTW2_9SPHI</name>
<protein>
    <recommendedName>
        <fullName evidence="3">Gliding motility-associated protein GldM C-terminal domain-containing protein</fullName>
    </recommendedName>
</protein>
<accession>A0ABV0BTW2</accession>
<evidence type="ECO:0000313" key="1">
    <source>
        <dbReference type="EMBL" id="MEN5378215.1"/>
    </source>
</evidence>
<evidence type="ECO:0008006" key="3">
    <source>
        <dbReference type="Google" id="ProtNLM"/>
    </source>
</evidence>
<dbReference type="RefSeq" id="WP_346581459.1">
    <property type="nucleotide sequence ID" value="NZ_JBDJLH010000001.1"/>
</dbReference>
<gene>
    <name evidence="1" type="ORF">ABE541_13200</name>
</gene>
<keyword evidence="2" id="KW-1185">Reference proteome</keyword>
<sequence>MRNYLLILLLLPFMLKSQTVSQIYVHTDRGAYFPGDTVWFKAYVMNEGLLDTESQNLYLNIGNADGVIQQRSVLLLKNGMAAGHLVIPRESGATNLFLNAYTTEMATYRELYYIRAIPLIQESTTAPLITDVPFKDSEIQLETYPIEGSYIAGVDNELLVKSYFKRGKGVFPRKDELQIQQGGLVYVQL</sequence>
<dbReference type="Proteomes" id="UP001409291">
    <property type="component" value="Unassembled WGS sequence"/>
</dbReference>
<reference evidence="1 2" key="1">
    <citation type="submission" date="2024-04" db="EMBL/GenBank/DDBJ databases">
        <title>WGS of bacteria from Torrens River.</title>
        <authorList>
            <person name="Wyrsch E.R."/>
            <person name="Drigo B."/>
        </authorList>
    </citation>
    <scope>NUCLEOTIDE SEQUENCE [LARGE SCALE GENOMIC DNA]</scope>
    <source>
        <strain evidence="1 2">TWI391</strain>
    </source>
</reference>
<evidence type="ECO:0000313" key="2">
    <source>
        <dbReference type="Proteomes" id="UP001409291"/>
    </source>
</evidence>
<dbReference type="Gene3D" id="2.60.40.1930">
    <property type="match status" value="1"/>
</dbReference>
<comment type="caution">
    <text evidence="1">The sequence shown here is derived from an EMBL/GenBank/DDBJ whole genome shotgun (WGS) entry which is preliminary data.</text>
</comment>
<proteinExistence type="predicted"/>